<dbReference type="OrthoDB" id="6389032at2"/>
<dbReference type="AlphaFoldDB" id="A0A128F4Z5"/>
<sequence length="102" mass="11569">MDNPTFRLSHHDSEAGRLVLAADALDFDNAEQHLMAFCQLIDAKVTEKQTDADLLSWLIDFEGVPFMLRAEHYSASVWLERLGAEGDEELAFMNNWLSKQLG</sequence>
<dbReference type="EMBL" id="FIZY01000015">
    <property type="protein sequence ID" value="CZF81852.1"/>
    <property type="molecule type" value="Genomic_DNA"/>
</dbReference>
<name>A0A128F4Z5_9GAMM</name>
<reference evidence="2" key="1">
    <citation type="submission" date="2016-02" db="EMBL/GenBank/DDBJ databases">
        <authorList>
            <person name="Rodrigo-Torres Lidia"/>
            <person name="Arahal R.David."/>
        </authorList>
    </citation>
    <scope>NUCLEOTIDE SEQUENCE [LARGE SCALE GENOMIC DNA]</scope>
    <source>
        <strain evidence="2">CECT 8713</strain>
    </source>
</reference>
<organism evidence="1 2">
    <name type="scientific">Grimontia marina</name>
    <dbReference type="NCBI Taxonomy" id="646534"/>
    <lineage>
        <taxon>Bacteria</taxon>
        <taxon>Pseudomonadati</taxon>
        <taxon>Pseudomonadota</taxon>
        <taxon>Gammaproteobacteria</taxon>
        <taxon>Vibrionales</taxon>
        <taxon>Vibrionaceae</taxon>
        <taxon>Grimontia</taxon>
    </lineage>
</organism>
<gene>
    <name evidence="1" type="ORF">GMA8713_01998</name>
</gene>
<evidence type="ECO:0000313" key="2">
    <source>
        <dbReference type="Proteomes" id="UP000073601"/>
    </source>
</evidence>
<protein>
    <submittedName>
        <fullName evidence="1">Uncharacterized protein</fullName>
    </submittedName>
</protein>
<accession>A0A128F4Z5</accession>
<proteinExistence type="predicted"/>
<dbReference type="InterPro" id="IPR022080">
    <property type="entry name" value="DUF3630"/>
</dbReference>
<dbReference type="Pfam" id="PF12305">
    <property type="entry name" value="DUF3630"/>
    <property type="match status" value="1"/>
</dbReference>
<dbReference type="Proteomes" id="UP000073601">
    <property type="component" value="Unassembled WGS sequence"/>
</dbReference>
<dbReference type="RefSeq" id="WP_062708667.1">
    <property type="nucleotide sequence ID" value="NZ_CAWRCI010000015.1"/>
</dbReference>
<keyword evidence="2" id="KW-1185">Reference proteome</keyword>
<evidence type="ECO:0000313" key="1">
    <source>
        <dbReference type="EMBL" id="CZF81852.1"/>
    </source>
</evidence>